<name>A0A8J4RFI8_9ROSI</name>
<reference evidence="2" key="1">
    <citation type="submission" date="2020-03" db="EMBL/GenBank/DDBJ databases">
        <title>Castanea mollissima Vanexum genome sequencing.</title>
        <authorList>
            <person name="Staton M."/>
        </authorList>
    </citation>
    <scope>NUCLEOTIDE SEQUENCE</scope>
    <source>
        <tissue evidence="2">Leaf</tissue>
    </source>
</reference>
<accession>A0A8J4RFI8</accession>
<organism evidence="2 3">
    <name type="scientific">Castanea mollissima</name>
    <name type="common">Chinese chestnut</name>
    <dbReference type="NCBI Taxonomy" id="60419"/>
    <lineage>
        <taxon>Eukaryota</taxon>
        <taxon>Viridiplantae</taxon>
        <taxon>Streptophyta</taxon>
        <taxon>Embryophyta</taxon>
        <taxon>Tracheophyta</taxon>
        <taxon>Spermatophyta</taxon>
        <taxon>Magnoliopsida</taxon>
        <taxon>eudicotyledons</taxon>
        <taxon>Gunneridae</taxon>
        <taxon>Pentapetalae</taxon>
        <taxon>rosids</taxon>
        <taxon>fabids</taxon>
        <taxon>Fagales</taxon>
        <taxon>Fagaceae</taxon>
        <taxon>Castanea</taxon>
    </lineage>
</organism>
<evidence type="ECO:0000313" key="2">
    <source>
        <dbReference type="EMBL" id="KAF3963106.1"/>
    </source>
</evidence>
<dbReference type="EMBL" id="JRKL02001597">
    <property type="protein sequence ID" value="KAF3963106.1"/>
    <property type="molecule type" value="Genomic_DNA"/>
</dbReference>
<protein>
    <submittedName>
        <fullName evidence="2">Uncharacterized protein</fullName>
    </submittedName>
</protein>
<feature type="region of interest" description="Disordered" evidence="1">
    <location>
        <begin position="38"/>
        <end position="66"/>
    </location>
</feature>
<keyword evidence="3" id="KW-1185">Reference proteome</keyword>
<dbReference type="Proteomes" id="UP000737018">
    <property type="component" value="Unassembled WGS sequence"/>
</dbReference>
<comment type="caution">
    <text evidence="2">The sequence shown here is derived from an EMBL/GenBank/DDBJ whole genome shotgun (WGS) entry which is preliminary data.</text>
</comment>
<evidence type="ECO:0000256" key="1">
    <source>
        <dbReference type="SAM" id="MobiDB-lite"/>
    </source>
</evidence>
<gene>
    <name evidence="2" type="ORF">CMV_012474</name>
</gene>
<evidence type="ECO:0000313" key="3">
    <source>
        <dbReference type="Proteomes" id="UP000737018"/>
    </source>
</evidence>
<sequence length="66" mass="7193">MVSLRSWIPPLMLPLILHKLTDEVEALEEEFHDLVLNQQSSSSASASTSSNLGSSLGKRPLTSVED</sequence>
<proteinExistence type="predicted"/>
<dbReference type="AlphaFoldDB" id="A0A8J4RFI8"/>
<feature type="compositionally biased region" description="Low complexity" evidence="1">
    <location>
        <begin position="38"/>
        <end position="57"/>
    </location>
</feature>